<reference evidence="3" key="1">
    <citation type="submission" date="2019-06" db="EMBL/GenBank/DDBJ databases">
        <title>Draft genome sequence of the griseofulvin-producing fungus Xylaria cubensis strain G536.</title>
        <authorList>
            <person name="Mead M.E."/>
            <person name="Raja H.A."/>
            <person name="Steenwyk J.L."/>
            <person name="Knowles S.L."/>
            <person name="Oberlies N.H."/>
            <person name="Rokas A."/>
        </authorList>
    </citation>
    <scope>NUCLEOTIDE SEQUENCE [LARGE SCALE GENOMIC DNA]</scope>
    <source>
        <strain evidence="3">G536</strain>
    </source>
</reference>
<feature type="region of interest" description="Disordered" evidence="1">
    <location>
        <begin position="376"/>
        <end position="408"/>
    </location>
</feature>
<gene>
    <name evidence="2" type="ORF">FHL15_009423</name>
</gene>
<proteinExistence type="predicted"/>
<keyword evidence="3" id="KW-1185">Reference proteome</keyword>
<dbReference type="OrthoDB" id="4769842at2759"/>
<feature type="compositionally biased region" description="Low complexity" evidence="1">
    <location>
        <begin position="231"/>
        <end position="240"/>
    </location>
</feature>
<sequence length="439" mass="48354">MPLFRWRFGPRSLGTPEIAGCASQDGTDDNNNPPPSYQESQNASLHAVLQGAVAVAPILWPSACSSLNTIKEPSSFQSGCPDAGEKEKEKQNGQLAIFGPSAEENGIIEVFTYLAMTPCGDHPFLDRIRDFSDFYFTPYIASDGAAIQSSSPQGGNNGGGSSHRETQETVPVQERLRKALQHLEVLRESSALVLCARVLEEYYAGLKHIDSIVDMDIAQDESIPDQQFPNEKAMSSSSAEAAKRSAPIRTKTRLTQIAACLEEDCNCCDFDETQSKTDRTDYSSPSTTLLSCNCGHPRTSHTPSPLGISRLLRRHTNWDSVSYNALRHRSSVGLRKTRIHEIKVCAASGRCPCWDYDKGPRTGRCARCGHYDKDHVPLKPAQAPDKKHGKKKEKGKEKDGQSTTGGDDLENGEWELSWILVENAYLLLNRITPSYESNC</sequence>
<dbReference type="AlphaFoldDB" id="A0A553HNY4"/>
<feature type="region of interest" description="Disordered" evidence="1">
    <location>
        <begin position="146"/>
        <end position="171"/>
    </location>
</feature>
<dbReference type="EMBL" id="VFLP01000064">
    <property type="protein sequence ID" value="TRX89673.1"/>
    <property type="molecule type" value="Genomic_DNA"/>
</dbReference>
<evidence type="ECO:0000313" key="2">
    <source>
        <dbReference type="EMBL" id="TRX89673.1"/>
    </source>
</evidence>
<organism evidence="2 3">
    <name type="scientific">Xylaria flabelliformis</name>
    <dbReference type="NCBI Taxonomy" id="2512241"/>
    <lineage>
        <taxon>Eukaryota</taxon>
        <taxon>Fungi</taxon>
        <taxon>Dikarya</taxon>
        <taxon>Ascomycota</taxon>
        <taxon>Pezizomycotina</taxon>
        <taxon>Sordariomycetes</taxon>
        <taxon>Xylariomycetidae</taxon>
        <taxon>Xylariales</taxon>
        <taxon>Xylariaceae</taxon>
        <taxon>Xylaria</taxon>
    </lineage>
</organism>
<accession>A0A553HNY4</accession>
<feature type="region of interest" description="Disordered" evidence="1">
    <location>
        <begin position="223"/>
        <end position="247"/>
    </location>
</feature>
<evidence type="ECO:0000256" key="1">
    <source>
        <dbReference type="SAM" id="MobiDB-lite"/>
    </source>
</evidence>
<dbReference type="Proteomes" id="UP000319160">
    <property type="component" value="Unassembled WGS sequence"/>
</dbReference>
<protein>
    <submittedName>
        <fullName evidence="2">Uncharacterized protein</fullName>
    </submittedName>
</protein>
<name>A0A553HNY4_9PEZI</name>
<comment type="caution">
    <text evidence="2">The sequence shown here is derived from an EMBL/GenBank/DDBJ whole genome shotgun (WGS) entry which is preliminary data.</text>
</comment>
<feature type="region of interest" description="Disordered" evidence="1">
    <location>
        <begin position="15"/>
        <end position="39"/>
    </location>
</feature>
<evidence type="ECO:0000313" key="3">
    <source>
        <dbReference type="Proteomes" id="UP000319160"/>
    </source>
</evidence>